<gene>
    <name evidence="5" type="ORF">LCGC14_3117350</name>
</gene>
<evidence type="ECO:0000256" key="2">
    <source>
        <dbReference type="ARBA" id="ARBA00022670"/>
    </source>
</evidence>
<keyword evidence="2" id="KW-0645">Protease</keyword>
<dbReference type="Gene3D" id="3.40.50.200">
    <property type="entry name" value="Peptidase S8/S53 domain"/>
    <property type="match status" value="1"/>
</dbReference>
<sequence length="342" mass="36273">RSPGQTPNLNKYRMPAVLVHIATRTTDPAEFKKEDAMPHRTLRSDGAILAMVTVALIACTDAPPEHPTGPNLAAATAAQLGLIDLPRLQVDLPARPAPQDTSDAALTEKVREEDGVVAIGFKEPGANRTIRTGVREALTAASFAAGLALVEARRGELIYVRKHLGSVHARIPPEVAAELRRHPLVDYVEPRQWGQLAGTPVRTAATTLAAMQGCDPYTQECLTWGVSWVNARQAHLAGAAGFGGRVLIIDTGHDQGHADLPYVWTIHCGGEYGGCTDEGIPHGTHVTGTFVALDNDIGIVGTAPLVAASQVYVYGACENDDDPECPFPNVTDGLNAGIAWDV</sequence>
<evidence type="ECO:0000313" key="5">
    <source>
        <dbReference type="EMBL" id="KKK51198.1"/>
    </source>
</evidence>
<feature type="non-terminal residue" evidence="5">
    <location>
        <position position="1"/>
    </location>
</feature>
<comment type="similarity">
    <text evidence="1">Belongs to the peptidase S8 family.</text>
</comment>
<organism evidence="5">
    <name type="scientific">marine sediment metagenome</name>
    <dbReference type="NCBI Taxonomy" id="412755"/>
    <lineage>
        <taxon>unclassified sequences</taxon>
        <taxon>metagenomes</taxon>
        <taxon>ecological metagenomes</taxon>
    </lineage>
</organism>
<dbReference type="InterPro" id="IPR050131">
    <property type="entry name" value="Peptidase_S8_subtilisin-like"/>
</dbReference>
<accession>A0A0F8W3N9</accession>
<protein>
    <recommendedName>
        <fullName evidence="6">Peptidase S8/S53 domain-containing protein</fullName>
    </recommendedName>
</protein>
<evidence type="ECO:0008006" key="6">
    <source>
        <dbReference type="Google" id="ProtNLM"/>
    </source>
</evidence>
<evidence type="ECO:0000256" key="3">
    <source>
        <dbReference type="ARBA" id="ARBA00022801"/>
    </source>
</evidence>
<keyword evidence="3" id="KW-0378">Hydrolase</keyword>
<proteinExistence type="inferred from homology"/>
<evidence type="ECO:0000256" key="4">
    <source>
        <dbReference type="ARBA" id="ARBA00022825"/>
    </source>
</evidence>
<dbReference type="GO" id="GO:0006508">
    <property type="term" value="P:proteolysis"/>
    <property type="evidence" value="ECO:0007669"/>
    <property type="project" value="UniProtKB-KW"/>
</dbReference>
<comment type="caution">
    <text evidence="5">The sequence shown here is derived from an EMBL/GenBank/DDBJ whole genome shotgun (WGS) entry which is preliminary data.</text>
</comment>
<dbReference type="GO" id="GO:0004252">
    <property type="term" value="F:serine-type endopeptidase activity"/>
    <property type="evidence" value="ECO:0007669"/>
    <property type="project" value="InterPro"/>
</dbReference>
<keyword evidence="4" id="KW-0720">Serine protease</keyword>
<feature type="non-terminal residue" evidence="5">
    <location>
        <position position="342"/>
    </location>
</feature>
<reference evidence="5" key="1">
    <citation type="journal article" date="2015" name="Nature">
        <title>Complex archaea that bridge the gap between prokaryotes and eukaryotes.</title>
        <authorList>
            <person name="Spang A."/>
            <person name="Saw J.H."/>
            <person name="Jorgensen S.L."/>
            <person name="Zaremba-Niedzwiedzka K."/>
            <person name="Martijn J."/>
            <person name="Lind A.E."/>
            <person name="van Eijk R."/>
            <person name="Schleper C."/>
            <person name="Guy L."/>
            <person name="Ettema T.J."/>
        </authorList>
    </citation>
    <scope>NUCLEOTIDE SEQUENCE</scope>
</reference>
<dbReference type="PROSITE" id="PS51892">
    <property type="entry name" value="SUBTILASE"/>
    <property type="match status" value="1"/>
</dbReference>
<dbReference type="AlphaFoldDB" id="A0A0F8W3N9"/>
<dbReference type="InterPro" id="IPR036852">
    <property type="entry name" value="Peptidase_S8/S53_dom_sf"/>
</dbReference>
<dbReference type="PANTHER" id="PTHR43806:SF11">
    <property type="entry name" value="CEREVISIN-RELATED"/>
    <property type="match status" value="1"/>
</dbReference>
<dbReference type="InterPro" id="IPR037045">
    <property type="entry name" value="S8pro/Inhibitor_I9_sf"/>
</dbReference>
<dbReference type="EMBL" id="LAZR01067632">
    <property type="protein sequence ID" value="KKK51198.1"/>
    <property type="molecule type" value="Genomic_DNA"/>
</dbReference>
<dbReference type="PANTHER" id="PTHR43806">
    <property type="entry name" value="PEPTIDASE S8"/>
    <property type="match status" value="1"/>
</dbReference>
<name>A0A0F8W3N9_9ZZZZ</name>
<dbReference type="SUPFAM" id="SSF52743">
    <property type="entry name" value="Subtilisin-like"/>
    <property type="match status" value="1"/>
</dbReference>
<dbReference type="Gene3D" id="3.30.70.80">
    <property type="entry name" value="Peptidase S8 propeptide/proteinase inhibitor I9"/>
    <property type="match status" value="1"/>
</dbReference>
<evidence type="ECO:0000256" key="1">
    <source>
        <dbReference type="ARBA" id="ARBA00011073"/>
    </source>
</evidence>